<reference evidence="3" key="1">
    <citation type="submission" date="2020-05" db="EMBL/GenBank/DDBJ databases">
        <authorList>
            <person name="Chiriac C."/>
            <person name="Salcher M."/>
            <person name="Ghai R."/>
            <person name="Kavagutti S V."/>
        </authorList>
    </citation>
    <scope>NUCLEOTIDE SEQUENCE</scope>
</reference>
<dbReference type="Pfam" id="PF24837">
    <property type="entry name" value="AMIN-like"/>
    <property type="match status" value="1"/>
</dbReference>
<organism evidence="3">
    <name type="scientific">freshwater metagenome</name>
    <dbReference type="NCBI Taxonomy" id="449393"/>
    <lineage>
        <taxon>unclassified sequences</taxon>
        <taxon>metagenomes</taxon>
        <taxon>ecological metagenomes</taxon>
    </lineage>
</organism>
<feature type="region of interest" description="Disordered" evidence="1">
    <location>
        <begin position="26"/>
        <end position="66"/>
    </location>
</feature>
<feature type="compositionally biased region" description="Low complexity" evidence="1">
    <location>
        <begin position="34"/>
        <end position="64"/>
    </location>
</feature>
<protein>
    <submittedName>
        <fullName evidence="3">Unannotated protein</fullName>
    </submittedName>
</protein>
<feature type="domain" description="AMIN-like" evidence="2">
    <location>
        <begin position="84"/>
        <end position="211"/>
    </location>
</feature>
<dbReference type="EMBL" id="CAEZXR010000075">
    <property type="protein sequence ID" value="CAB4698558.1"/>
    <property type="molecule type" value="Genomic_DNA"/>
</dbReference>
<dbReference type="InterPro" id="IPR056303">
    <property type="entry name" value="AMIN-like"/>
</dbReference>
<gene>
    <name evidence="3" type="ORF">UFOPK2579_00814</name>
</gene>
<sequence length="212" mass="21369">MRTHRAAPALLALALLVGASGCGEAPDRAAGPVATSGPSDAPTTATPPAADPTEAAAPAAGLPPFGTGLRPVDGGYGSGNELGLTGVRTSRHDGYDRVVFDLGGTGRPGWYVDYTDDPVSDGSGEPVEIDGSAVLQVVLRGIGLPDDVGLPAYGDSTTRVPATGTTGVIEIAPGGVFEGDQLAYIGLRGAERAFRVFALTTPARLVVDVRHP</sequence>
<dbReference type="PROSITE" id="PS51257">
    <property type="entry name" value="PROKAR_LIPOPROTEIN"/>
    <property type="match status" value="1"/>
</dbReference>
<evidence type="ECO:0000313" key="3">
    <source>
        <dbReference type="EMBL" id="CAB4698558.1"/>
    </source>
</evidence>
<name>A0A6J6PPZ1_9ZZZZ</name>
<accession>A0A6J6PPZ1</accession>
<evidence type="ECO:0000256" key="1">
    <source>
        <dbReference type="SAM" id="MobiDB-lite"/>
    </source>
</evidence>
<evidence type="ECO:0000259" key="2">
    <source>
        <dbReference type="Pfam" id="PF24837"/>
    </source>
</evidence>
<dbReference type="AlphaFoldDB" id="A0A6J6PPZ1"/>
<proteinExistence type="predicted"/>